<dbReference type="GO" id="GO:0004565">
    <property type="term" value="F:beta-galactosidase activity"/>
    <property type="evidence" value="ECO:0007669"/>
    <property type="project" value="UniProtKB-ARBA"/>
</dbReference>
<dbReference type="Pfam" id="PF00232">
    <property type="entry name" value="Glyco_hydro_1"/>
    <property type="match status" value="1"/>
</dbReference>
<dbReference type="AlphaFoldDB" id="A0A0D3EY83"/>
<reference evidence="4" key="1">
    <citation type="journal article" date="2009" name="Rice">
        <title>De Novo Next Generation Sequencing of Plant Genomes.</title>
        <authorList>
            <person name="Rounsley S."/>
            <person name="Marri P.R."/>
            <person name="Yu Y."/>
            <person name="He R."/>
            <person name="Sisneros N."/>
            <person name="Goicoechea J.L."/>
            <person name="Lee S.J."/>
            <person name="Angelova A."/>
            <person name="Kudrna D."/>
            <person name="Luo M."/>
            <person name="Affourtit J."/>
            <person name="Desany B."/>
            <person name="Knight J."/>
            <person name="Niazi F."/>
            <person name="Egholm M."/>
            <person name="Wing R.A."/>
        </authorList>
    </citation>
    <scope>NUCLEOTIDE SEQUENCE [LARGE SCALE GENOMIC DNA]</scope>
    <source>
        <strain evidence="4">cv. IRGC 105608</strain>
    </source>
</reference>
<dbReference type="SUPFAM" id="SSF51445">
    <property type="entry name" value="(Trans)glycosidases"/>
    <property type="match status" value="1"/>
</dbReference>
<evidence type="ECO:0000313" key="4">
    <source>
        <dbReference type="EnsemblPlants" id="OBART01G42790.3"/>
    </source>
</evidence>
<dbReference type="PRINTS" id="PR00131">
    <property type="entry name" value="GLHYDRLASE1"/>
</dbReference>
<evidence type="ECO:0000256" key="1">
    <source>
        <dbReference type="ARBA" id="ARBA00010838"/>
    </source>
</evidence>
<dbReference type="GO" id="GO:0008422">
    <property type="term" value="F:beta-glucosidase activity"/>
    <property type="evidence" value="ECO:0007669"/>
    <property type="project" value="UniProtKB-ARBA"/>
</dbReference>
<dbReference type="PANTHER" id="PTHR10353">
    <property type="entry name" value="GLYCOSYL HYDROLASE"/>
    <property type="match status" value="1"/>
</dbReference>
<evidence type="ECO:0000256" key="2">
    <source>
        <dbReference type="ARBA" id="ARBA00023180"/>
    </source>
</evidence>
<proteinExistence type="inferred from homology"/>
<dbReference type="Proteomes" id="UP000026960">
    <property type="component" value="Chromosome 1"/>
</dbReference>
<keyword evidence="5" id="KW-1185">Reference proteome</keyword>
<evidence type="ECO:0000313" key="5">
    <source>
        <dbReference type="Proteomes" id="UP000026960"/>
    </source>
</evidence>
<keyword evidence="2" id="KW-0325">Glycoprotein</keyword>
<dbReference type="Gramene" id="OBART01G42790.3">
    <property type="protein sequence ID" value="OBART01G42790.3"/>
    <property type="gene ID" value="OBART01G42790"/>
</dbReference>
<dbReference type="Gene3D" id="3.20.20.80">
    <property type="entry name" value="Glycosidases"/>
    <property type="match status" value="1"/>
</dbReference>
<reference evidence="4" key="2">
    <citation type="submission" date="2015-03" db="UniProtKB">
        <authorList>
            <consortium name="EnsemblPlants"/>
        </authorList>
    </citation>
    <scope>IDENTIFICATION</scope>
</reference>
<protein>
    <recommendedName>
        <fullName evidence="6">4-hydroxy-7-methoxy-3-oxo-3,4-dihydro-2H-1,4-benzoxazin-2-yl glucosidebeta-D-glucosidase</fullName>
    </recommendedName>
</protein>
<evidence type="ECO:0000256" key="3">
    <source>
        <dbReference type="RuleBase" id="RU003690"/>
    </source>
</evidence>
<dbReference type="InterPro" id="IPR017853">
    <property type="entry name" value="GH"/>
</dbReference>
<dbReference type="EnsemblPlants" id="OBART01G42790.3">
    <property type="protein sequence ID" value="OBART01G42790.3"/>
    <property type="gene ID" value="OBART01G42790"/>
</dbReference>
<name>A0A0D3EY83_9ORYZ</name>
<dbReference type="GO" id="GO:0005975">
    <property type="term" value="P:carbohydrate metabolic process"/>
    <property type="evidence" value="ECO:0007669"/>
    <property type="project" value="InterPro"/>
</dbReference>
<sequence>MKLEIKPPQPHVLTRMAAAIAVVYLSLLLLLLHGAAPAVLGYTRGDFPEDFVFGSATSSYQDDLKLMVDTNLEAYRLSISWSRIIPNGRGDVNPKGLQYYNDIIDGLVKNGIQVHIMLYQLDLPQVLEDEEDFKAYADVCFREFGDRVAHWITIDEPNVASIGSYDSGQLAPGRCSDPFGIRKCTVGNSSVEPYIAVHNMLLAHASVTKLYREKYQVAGKGIIGISVYTFWAYPLTNSTVDLEATKRCQDFIVHWVLRPLVFGDYPQVMKNIVGSRLPSFIKAQSEDVKGSLDFIGMNHYYSLYVNDRPLGKGTRDFVADMSIYYRGSKTDPPPGKAAPTSIGPDPQGLRLMVQYLQETYGNLPIYILENGNYSTENLPMFMQTCYGSSNDTVHDNDRVDYLKSYIGSILTAVRNGANVKGYFVWSFVDVFEYLTGYGQSYGLYRVDFADESRPRQARLSARWYSGFLKNREMDVDQSELAMAAAESRAQQ</sequence>
<accession>A0A0D3EY83</accession>
<dbReference type="GO" id="GO:0033907">
    <property type="term" value="F:beta-D-fucosidase activity"/>
    <property type="evidence" value="ECO:0007669"/>
    <property type="project" value="UniProtKB-ARBA"/>
</dbReference>
<evidence type="ECO:0008006" key="6">
    <source>
        <dbReference type="Google" id="ProtNLM"/>
    </source>
</evidence>
<dbReference type="InterPro" id="IPR001360">
    <property type="entry name" value="Glyco_hydro_1"/>
</dbReference>
<comment type="similarity">
    <text evidence="1 3">Belongs to the glycosyl hydrolase 1 family.</text>
</comment>
<organism evidence="4">
    <name type="scientific">Oryza barthii</name>
    <dbReference type="NCBI Taxonomy" id="65489"/>
    <lineage>
        <taxon>Eukaryota</taxon>
        <taxon>Viridiplantae</taxon>
        <taxon>Streptophyta</taxon>
        <taxon>Embryophyta</taxon>
        <taxon>Tracheophyta</taxon>
        <taxon>Spermatophyta</taxon>
        <taxon>Magnoliopsida</taxon>
        <taxon>Liliopsida</taxon>
        <taxon>Poales</taxon>
        <taxon>Poaceae</taxon>
        <taxon>BOP clade</taxon>
        <taxon>Oryzoideae</taxon>
        <taxon>Oryzeae</taxon>
        <taxon>Oryzinae</taxon>
        <taxon>Oryza</taxon>
    </lineage>
</organism>
<dbReference type="PANTHER" id="PTHR10353:SF335">
    <property type="entry name" value="BETA-GLUCOSIDASE 2"/>
    <property type="match status" value="1"/>
</dbReference>